<dbReference type="AlphaFoldDB" id="A0AA35REZ8"/>
<dbReference type="PANTHER" id="PTHR23254">
    <property type="entry name" value="EIF4G DOMAIN PROTEIN"/>
    <property type="match status" value="1"/>
</dbReference>
<dbReference type="PANTHER" id="PTHR23254:SF16">
    <property type="entry name" value="CBP80_20-DEPENDENT TRANSLATION INITIATION FACTOR"/>
    <property type="match status" value="1"/>
</dbReference>
<comment type="caution">
    <text evidence="6">The sequence shown here is derived from an EMBL/GenBank/DDBJ whole genome shotgun (WGS) entry which is preliminary data.</text>
</comment>
<protein>
    <submittedName>
        <fullName evidence="6">MIF4G domain-containing protein A</fullName>
    </submittedName>
</protein>
<evidence type="ECO:0000259" key="5">
    <source>
        <dbReference type="Pfam" id="PF02854"/>
    </source>
</evidence>
<evidence type="ECO:0000256" key="1">
    <source>
        <dbReference type="ARBA" id="ARBA00004496"/>
    </source>
</evidence>
<dbReference type="EMBL" id="CASHTH010001023">
    <property type="protein sequence ID" value="CAI8010245.1"/>
    <property type="molecule type" value="Genomic_DNA"/>
</dbReference>
<dbReference type="GO" id="GO:0005829">
    <property type="term" value="C:cytosol"/>
    <property type="evidence" value="ECO:0007669"/>
    <property type="project" value="TreeGrafter"/>
</dbReference>
<feature type="region of interest" description="Disordered" evidence="4">
    <location>
        <begin position="1"/>
        <end position="37"/>
    </location>
</feature>
<dbReference type="InterPro" id="IPR051367">
    <property type="entry name" value="mRNA_TranslReg/HistoneTransl"/>
</dbReference>
<sequence>MASKGSGRGRVLRDQDGERRPGKSQASSRPEPKAPQTVEGLAKYLKSLASGDNLKNYGGVFADMFWEFSSNEERFTEAVALIIDTTVADRDYVHLGVLVCQLILEKKQGPKFRMALMKWFENQFRSKADIRAVSIEKWLSVFAFMCEIHSCVLLSGQPISVLGAAIFTSIEFLLKQPDREDDEVDCICSSLKLCGKTLEVTNQDKMDALMDTLRGIVISKQSSCRVRCLVLEILELRAMGWSDSSQKTLEKFYVDGLMDAVAQDEIASGPQP</sequence>
<proteinExistence type="predicted"/>
<evidence type="ECO:0000256" key="3">
    <source>
        <dbReference type="ARBA" id="ARBA00022845"/>
    </source>
</evidence>
<dbReference type="SUPFAM" id="SSF48371">
    <property type="entry name" value="ARM repeat"/>
    <property type="match status" value="1"/>
</dbReference>
<comment type="subcellular location">
    <subcellularLocation>
        <location evidence="1">Cytoplasm</location>
    </subcellularLocation>
</comment>
<dbReference type="Proteomes" id="UP001174909">
    <property type="component" value="Unassembled WGS sequence"/>
</dbReference>
<dbReference type="InterPro" id="IPR016024">
    <property type="entry name" value="ARM-type_fold"/>
</dbReference>
<organism evidence="6 7">
    <name type="scientific">Geodia barretti</name>
    <name type="common">Barrett's horny sponge</name>
    <dbReference type="NCBI Taxonomy" id="519541"/>
    <lineage>
        <taxon>Eukaryota</taxon>
        <taxon>Metazoa</taxon>
        <taxon>Porifera</taxon>
        <taxon>Demospongiae</taxon>
        <taxon>Heteroscleromorpha</taxon>
        <taxon>Tetractinellida</taxon>
        <taxon>Astrophorina</taxon>
        <taxon>Geodiidae</taxon>
        <taxon>Geodia</taxon>
    </lineage>
</organism>
<gene>
    <name evidence="6" type="ORF">GBAR_LOCUS6763</name>
</gene>
<dbReference type="GO" id="GO:0006446">
    <property type="term" value="P:regulation of translational initiation"/>
    <property type="evidence" value="ECO:0007669"/>
    <property type="project" value="TreeGrafter"/>
</dbReference>
<reference evidence="6" key="1">
    <citation type="submission" date="2023-03" db="EMBL/GenBank/DDBJ databases">
        <authorList>
            <person name="Steffen K."/>
            <person name="Cardenas P."/>
        </authorList>
    </citation>
    <scope>NUCLEOTIDE SEQUENCE</scope>
</reference>
<name>A0AA35REZ8_GEOBA</name>
<feature type="compositionally biased region" description="Basic and acidic residues" evidence="4">
    <location>
        <begin position="11"/>
        <end position="21"/>
    </location>
</feature>
<evidence type="ECO:0000256" key="4">
    <source>
        <dbReference type="SAM" id="MobiDB-lite"/>
    </source>
</evidence>
<dbReference type="GO" id="GO:0008494">
    <property type="term" value="F:translation activator activity"/>
    <property type="evidence" value="ECO:0007669"/>
    <property type="project" value="TreeGrafter"/>
</dbReference>
<keyword evidence="3" id="KW-0810">Translation regulation</keyword>
<feature type="domain" description="MIF4G" evidence="5">
    <location>
        <begin position="73"/>
        <end position="238"/>
    </location>
</feature>
<keyword evidence="2" id="KW-0963">Cytoplasm</keyword>
<dbReference type="GO" id="GO:0003723">
    <property type="term" value="F:RNA binding"/>
    <property type="evidence" value="ECO:0007669"/>
    <property type="project" value="InterPro"/>
</dbReference>
<dbReference type="Gene3D" id="1.25.40.180">
    <property type="match status" value="1"/>
</dbReference>
<evidence type="ECO:0000256" key="2">
    <source>
        <dbReference type="ARBA" id="ARBA00022490"/>
    </source>
</evidence>
<evidence type="ECO:0000313" key="6">
    <source>
        <dbReference type="EMBL" id="CAI8010245.1"/>
    </source>
</evidence>
<evidence type="ECO:0000313" key="7">
    <source>
        <dbReference type="Proteomes" id="UP001174909"/>
    </source>
</evidence>
<dbReference type="InterPro" id="IPR003890">
    <property type="entry name" value="MIF4G-like_typ-3"/>
</dbReference>
<dbReference type="Pfam" id="PF02854">
    <property type="entry name" value="MIF4G"/>
    <property type="match status" value="1"/>
</dbReference>
<keyword evidence="7" id="KW-1185">Reference proteome</keyword>
<accession>A0AA35REZ8</accession>